<dbReference type="InterPro" id="IPR036879">
    <property type="entry name" value="TF_MADSbox_sf"/>
</dbReference>
<evidence type="ECO:0000313" key="7">
    <source>
        <dbReference type="EMBL" id="GMN43305.1"/>
    </source>
</evidence>
<comment type="subcellular location">
    <subcellularLocation>
        <location evidence="1">Nucleus</location>
    </subcellularLocation>
</comment>
<keyword evidence="2" id="KW-0805">Transcription regulation</keyword>
<protein>
    <recommendedName>
        <fullName evidence="6">MADS-box domain-containing protein</fullName>
    </recommendedName>
</protein>
<keyword evidence="3" id="KW-0238">DNA-binding</keyword>
<dbReference type="GO" id="GO:0000981">
    <property type="term" value="F:DNA-binding transcription factor activity, RNA polymerase II-specific"/>
    <property type="evidence" value="ECO:0007669"/>
    <property type="project" value="TreeGrafter"/>
</dbReference>
<accession>A0AA88A1V0</accession>
<name>A0AA88A1V0_FICCA</name>
<dbReference type="Gramene" id="FCD_00032796-RA">
    <property type="protein sequence ID" value="FCD_00032796-RA:cds"/>
    <property type="gene ID" value="FCD_00032796"/>
</dbReference>
<dbReference type="GO" id="GO:0000978">
    <property type="term" value="F:RNA polymerase II cis-regulatory region sequence-specific DNA binding"/>
    <property type="evidence" value="ECO:0007669"/>
    <property type="project" value="TreeGrafter"/>
</dbReference>
<dbReference type="Proteomes" id="UP001187192">
    <property type="component" value="Unassembled WGS sequence"/>
</dbReference>
<evidence type="ECO:0000256" key="3">
    <source>
        <dbReference type="ARBA" id="ARBA00023125"/>
    </source>
</evidence>
<evidence type="ECO:0000259" key="6">
    <source>
        <dbReference type="PROSITE" id="PS50066"/>
    </source>
</evidence>
<dbReference type="GO" id="GO:0046983">
    <property type="term" value="F:protein dimerization activity"/>
    <property type="evidence" value="ECO:0007669"/>
    <property type="project" value="InterPro"/>
</dbReference>
<keyword evidence="8" id="KW-1185">Reference proteome</keyword>
<dbReference type="AlphaFoldDB" id="A0AA88A1V0"/>
<comment type="caution">
    <text evidence="7">The sequence shown here is derived from an EMBL/GenBank/DDBJ whole genome shotgun (WGS) entry which is preliminary data.</text>
</comment>
<dbReference type="InterPro" id="IPR002100">
    <property type="entry name" value="TF_MADSbox"/>
</dbReference>
<reference evidence="7" key="1">
    <citation type="submission" date="2023-07" db="EMBL/GenBank/DDBJ databases">
        <title>draft genome sequence of fig (Ficus carica).</title>
        <authorList>
            <person name="Takahashi T."/>
            <person name="Nishimura K."/>
        </authorList>
    </citation>
    <scope>NUCLEOTIDE SEQUENCE</scope>
</reference>
<evidence type="ECO:0000256" key="2">
    <source>
        <dbReference type="ARBA" id="ARBA00023015"/>
    </source>
</evidence>
<organism evidence="7 8">
    <name type="scientific">Ficus carica</name>
    <name type="common">Common fig</name>
    <dbReference type="NCBI Taxonomy" id="3494"/>
    <lineage>
        <taxon>Eukaryota</taxon>
        <taxon>Viridiplantae</taxon>
        <taxon>Streptophyta</taxon>
        <taxon>Embryophyta</taxon>
        <taxon>Tracheophyta</taxon>
        <taxon>Spermatophyta</taxon>
        <taxon>Magnoliopsida</taxon>
        <taxon>eudicotyledons</taxon>
        <taxon>Gunneridae</taxon>
        <taxon>Pentapetalae</taxon>
        <taxon>rosids</taxon>
        <taxon>fabids</taxon>
        <taxon>Rosales</taxon>
        <taxon>Moraceae</taxon>
        <taxon>Ficeae</taxon>
        <taxon>Ficus</taxon>
    </lineage>
</organism>
<evidence type="ECO:0000256" key="5">
    <source>
        <dbReference type="ARBA" id="ARBA00023242"/>
    </source>
</evidence>
<evidence type="ECO:0000256" key="1">
    <source>
        <dbReference type="ARBA" id="ARBA00004123"/>
    </source>
</evidence>
<gene>
    <name evidence="7" type="ORF">TIFTF001_012516</name>
</gene>
<dbReference type="GO" id="GO:0005634">
    <property type="term" value="C:nucleus"/>
    <property type="evidence" value="ECO:0007669"/>
    <property type="project" value="UniProtKB-SubCell"/>
</dbReference>
<dbReference type="PANTHER" id="PTHR11945">
    <property type="entry name" value="MADS BOX PROTEIN"/>
    <property type="match status" value="1"/>
</dbReference>
<dbReference type="Pfam" id="PF00319">
    <property type="entry name" value="SRF-TF"/>
    <property type="match status" value="1"/>
</dbReference>
<dbReference type="SMART" id="SM00432">
    <property type="entry name" value="MADS"/>
    <property type="match status" value="1"/>
</dbReference>
<keyword evidence="5" id="KW-0539">Nucleus</keyword>
<dbReference type="EMBL" id="BTGU01000016">
    <property type="protein sequence ID" value="GMN43305.1"/>
    <property type="molecule type" value="Genomic_DNA"/>
</dbReference>
<evidence type="ECO:0000313" key="8">
    <source>
        <dbReference type="Proteomes" id="UP001187192"/>
    </source>
</evidence>
<keyword evidence="4" id="KW-0804">Transcription</keyword>
<proteinExistence type="predicted"/>
<dbReference type="SUPFAM" id="SSF55455">
    <property type="entry name" value="SRF-like"/>
    <property type="match status" value="1"/>
</dbReference>
<feature type="domain" description="MADS-box" evidence="6">
    <location>
        <begin position="8"/>
        <end position="68"/>
    </location>
</feature>
<dbReference type="PROSITE" id="PS50066">
    <property type="entry name" value="MADS_BOX_2"/>
    <property type="match status" value="1"/>
</dbReference>
<sequence>MADQRKTKGKQKIEMRMIEKEEDRITTFSKRKSGIYKKATELATLCGADVGFVIFSSKDKPFSFAEPSMESIENRLIMDIENPPPKLNLSTISDDHPLLRAHRHLNQEELNKYHTELASSLEAEKKNRKAIDNLVENSTMKNMCEKGWWETPVGNLSYEELLQTNESLEDLHKKLCNHIIGERRTSNHTDAS</sequence>
<dbReference type="PRINTS" id="PR00404">
    <property type="entry name" value="MADSDOMAIN"/>
</dbReference>
<dbReference type="PANTHER" id="PTHR11945:SF725">
    <property type="entry name" value="AGAMOUS-LIKE 58-RELATED"/>
    <property type="match status" value="1"/>
</dbReference>
<dbReference type="Gene3D" id="3.40.1810.10">
    <property type="entry name" value="Transcription factor, MADS-box"/>
    <property type="match status" value="1"/>
</dbReference>
<evidence type="ECO:0000256" key="4">
    <source>
        <dbReference type="ARBA" id="ARBA00023163"/>
    </source>
</evidence>